<reference evidence="1 5" key="1">
    <citation type="journal article" date="2019" name="Sci. Rep.">
        <title>Orb-weaving spider Araneus ventricosus genome elucidates the spidroin gene catalogue.</title>
        <authorList>
            <person name="Kono N."/>
            <person name="Nakamura H."/>
            <person name="Ohtoshi R."/>
            <person name="Moran D.A.P."/>
            <person name="Shinohara A."/>
            <person name="Yoshida Y."/>
            <person name="Fujiwara M."/>
            <person name="Mori M."/>
            <person name="Tomita M."/>
            <person name="Arakawa K."/>
        </authorList>
    </citation>
    <scope>NUCLEOTIDE SEQUENCE [LARGE SCALE GENOMIC DNA]</scope>
</reference>
<gene>
    <name evidence="3" type="ORF">AVEN_106668_1</name>
    <name evidence="1" type="ORF">AVEN_11981_1</name>
    <name evidence="2" type="ORF">AVEN_152566_1</name>
    <name evidence="4" type="ORF">AVEN_178590_1</name>
</gene>
<name>A0A4Y1ZL75_ARAVE</name>
<dbReference type="EMBL" id="BGPR01075470">
    <property type="protein sequence ID" value="GBL55565.1"/>
    <property type="molecule type" value="Genomic_DNA"/>
</dbReference>
<organism evidence="1 5">
    <name type="scientific">Araneus ventricosus</name>
    <name type="common">Orbweaver spider</name>
    <name type="synonym">Epeira ventricosa</name>
    <dbReference type="NCBI Taxonomy" id="182803"/>
    <lineage>
        <taxon>Eukaryota</taxon>
        <taxon>Metazoa</taxon>
        <taxon>Ecdysozoa</taxon>
        <taxon>Arthropoda</taxon>
        <taxon>Chelicerata</taxon>
        <taxon>Arachnida</taxon>
        <taxon>Araneae</taxon>
        <taxon>Araneomorphae</taxon>
        <taxon>Entelegynae</taxon>
        <taxon>Araneoidea</taxon>
        <taxon>Araneidae</taxon>
        <taxon>Araneus</taxon>
    </lineage>
</organism>
<protein>
    <recommendedName>
        <fullName evidence="6">Mariner Mos1 transposase</fullName>
    </recommendedName>
</protein>
<proteinExistence type="predicted"/>
<comment type="caution">
    <text evidence="1">The sequence shown here is derived from an EMBL/GenBank/DDBJ whole genome shotgun (WGS) entry which is preliminary data.</text>
</comment>
<dbReference type="EMBL" id="BGPR01075468">
    <property type="protein sequence ID" value="GBL55548.1"/>
    <property type="molecule type" value="Genomic_DNA"/>
</dbReference>
<evidence type="ECO:0000313" key="3">
    <source>
        <dbReference type="EMBL" id="GBL55548.1"/>
    </source>
</evidence>
<evidence type="ECO:0000313" key="2">
    <source>
        <dbReference type="EMBL" id="GBL55499.1"/>
    </source>
</evidence>
<dbReference type="GO" id="GO:0003676">
    <property type="term" value="F:nucleic acid binding"/>
    <property type="evidence" value="ECO:0007669"/>
    <property type="project" value="InterPro"/>
</dbReference>
<evidence type="ECO:0008006" key="6">
    <source>
        <dbReference type="Google" id="ProtNLM"/>
    </source>
</evidence>
<evidence type="ECO:0000313" key="5">
    <source>
        <dbReference type="Proteomes" id="UP000499080"/>
    </source>
</evidence>
<dbReference type="EMBL" id="BGPR01075459">
    <property type="protein sequence ID" value="GBL55499.1"/>
    <property type="molecule type" value="Genomic_DNA"/>
</dbReference>
<sequence>IIDIQNFPWWGKDVEFFSSAKELYITDFFQHGRTITKEEYVKVLKCQHDSARPKRLDLWKVKLWVQVHQDNALVHRSLMMSKRHIPILPQPAYFPNIAPCDFPCIKKFDDDSQVPKKCSDEGTGGCGERRFVIHLYISKAKQRGSICTQSSVIK</sequence>
<dbReference type="InterPro" id="IPR036397">
    <property type="entry name" value="RNaseH_sf"/>
</dbReference>
<dbReference type="Proteomes" id="UP000499080">
    <property type="component" value="Unassembled WGS sequence"/>
</dbReference>
<feature type="non-terminal residue" evidence="1">
    <location>
        <position position="1"/>
    </location>
</feature>
<dbReference type="AlphaFoldDB" id="A0A4Y1ZL75"/>
<evidence type="ECO:0000313" key="1">
    <source>
        <dbReference type="EMBL" id="GBL55468.1"/>
    </source>
</evidence>
<accession>A0A4Y1ZL75</accession>
<dbReference type="EMBL" id="BGPR01075454">
    <property type="protein sequence ID" value="GBL55468.1"/>
    <property type="molecule type" value="Genomic_DNA"/>
</dbReference>
<evidence type="ECO:0000313" key="4">
    <source>
        <dbReference type="EMBL" id="GBL55565.1"/>
    </source>
</evidence>
<dbReference type="Gene3D" id="3.30.420.10">
    <property type="entry name" value="Ribonuclease H-like superfamily/Ribonuclease H"/>
    <property type="match status" value="1"/>
</dbReference>
<keyword evidence="5" id="KW-1185">Reference proteome</keyword>